<dbReference type="InterPro" id="IPR050833">
    <property type="entry name" value="Poly_Biosynth_Transport"/>
</dbReference>
<feature type="transmembrane region" description="Helical" evidence="6">
    <location>
        <begin position="264"/>
        <end position="287"/>
    </location>
</feature>
<feature type="transmembrane region" description="Helical" evidence="6">
    <location>
        <begin position="396"/>
        <end position="420"/>
    </location>
</feature>
<dbReference type="RefSeq" id="WP_090166868.1">
    <property type="nucleotide sequence ID" value="NZ_FOFB01000006.1"/>
</dbReference>
<dbReference type="AlphaFoldDB" id="A0A1H9DXU1"/>
<keyword evidence="3 6" id="KW-0812">Transmembrane</keyword>
<sequence>MSLVKNLAQTFGSKMIAIALSFITSVFLTRLLGPEGRGVFAYVSTNVMLLTMLLGFSMTRTMAYFAASGSAEKGKNLKLGVGVGITLLSILLFSSVIYLLYWQESKVVNYLIPKDYQTTILLLFLVGSFAYQSVNNYLTGVWQGSKQFSVYNYTVVNERVISVAVFGVIWFFGLFSENEVIQNVFLTLLAIYGIDLLIKIFFFLKSTVSQIGFSLSAFYKDPSLIKSVLAFGSVGMAAGVLNFANRRLDIWFIEYYQGMQELGYYALSARLSDILLVVLTPALQVLLPYFNSYSEEKGLELLSFCTRIGFWSILIAFIVLILLGPYVIPLLYGAEFINSIVPFQLLCIGLFFVFVRNIYTVYNVAINQQKVNLWGNAIGLLLTIVFDFLLIPDYGVIGACVASIIAYFVSFVFIVGSVVLPAKKGVAYFFIPKPKDFAEVKTFIAKKIDLKK</sequence>
<proteinExistence type="predicted"/>
<evidence type="ECO:0000256" key="4">
    <source>
        <dbReference type="ARBA" id="ARBA00022989"/>
    </source>
</evidence>
<evidence type="ECO:0000256" key="6">
    <source>
        <dbReference type="SAM" id="Phobius"/>
    </source>
</evidence>
<dbReference type="FunCoup" id="A0A1H9DXU1">
    <property type="interactions" value="49"/>
</dbReference>
<evidence type="ECO:0000256" key="2">
    <source>
        <dbReference type="ARBA" id="ARBA00022475"/>
    </source>
</evidence>
<keyword evidence="4 6" id="KW-1133">Transmembrane helix</keyword>
<evidence type="ECO:0000313" key="8">
    <source>
        <dbReference type="Proteomes" id="UP000199021"/>
    </source>
</evidence>
<feature type="transmembrane region" description="Helical" evidence="6">
    <location>
        <begin position="79"/>
        <end position="100"/>
    </location>
</feature>
<feature type="transmembrane region" description="Helical" evidence="6">
    <location>
        <begin position="308"/>
        <end position="328"/>
    </location>
</feature>
<dbReference type="InterPro" id="IPR002797">
    <property type="entry name" value="Polysacc_synth"/>
</dbReference>
<feature type="transmembrane region" description="Helical" evidence="6">
    <location>
        <begin position="340"/>
        <end position="359"/>
    </location>
</feature>
<feature type="transmembrane region" description="Helical" evidence="6">
    <location>
        <begin position="150"/>
        <end position="172"/>
    </location>
</feature>
<reference evidence="8" key="1">
    <citation type="submission" date="2016-10" db="EMBL/GenBank/DDBJ databases">
        <authorList>
            <person name="Varghese N."/>
            <person name="Submissions S."/>
        </authorList>
    </citation>
    <scope>NUCLEOTIDE SEQUENCE [LARGE SCALE GENOMIC DNA]</scope>
    <source>
        <strain evidence="8">DSM 24740</strain>
    </source>
</reference>
<feature type="transmembrane region" description="Helical" evidence="6">
    <location>
        <begin position="120"/>
        <end position="138"/>
    </location>
</feature>
<evidence type="ECO:0000313" key="7">
    <source>
        <dbReference type="EMBL" id="SEQ18274.1"/>
    </source>
</evidence>
<dbReference type="OrthoDB" id="9770347at2"/>
<dbReference type="EMBL" id="FOFB01000006">
    <property type="protein sequence ID" value="SEQ18274.1"/>
    <property type="molecule type" value="Genomic_DNA"/>
</dbReference>
<keyword evidence="5 6" id="KW-0472">Membrane</keyword>
<comment type="subcellular location">
    <subcellularLocation>
        <location evidence="1">Cell membrane</location>
        <topology evidence="1">Multi-pass membrane protein</topology>
    </subcellularLocation>
</comment>
<dbReference type="STRING" id="478744.SAMN05444359_106173"/>
<feature type="transmembrane region" description="Helical" evidence="6">
    <location>
        <begin position="39"/>
        <end position="58"/>
    </location>
</feature>
<keyword evidence="8" id="KW-1185">Reference proteome</keyword>
<dbReference type="Pfam" id="PF01943">
    <property type="entry name" value="Polysacc_synt"/>
    <property type="match status" value="1"/>
</dbReference>
<feature type="transmembrane region" description="Helical" evidence="6">
    <location>
        <begin position="224"/>
        <end position="244"/>
    </location>
</feature>
<dbReference type="InParanoid" id="A0A1H9DXU1"/>
<feature type="transmembrane region" description="Helical" evidence="6">
    <location>
        <begin position="12"/>
        <end position="33"/>
    </location>
</feature>
<gene>
    <name evidence="7" type="ORF">SAMN05444359_106173</name>
</gene>
<name>A0A1H9DXU1_9BACT</name>
<accession>A0A1H9DXU1</accession>
<evidence type="ECO:0000256" key="5">
    <source>
        <dbReference type="ARBA" id="ARBA00023136"/>
    </source>
</evidence>
<keyword evidence="2" id="KW-1003">Cell membrane</keyword>
<evidence type="ECO:0000256" key="3">
    <source>
        <dbReference type="ARBA" id="ARBA00022692"/>
    </source>
</evidence>
<dbReference type="Proteomes" id="UP000199021">
    <property type="component" value="Unassembled WGS sequence"/>
</dbReference>
<dbReference type="GO" id="GO:0005886">
    <property type="term" value="C:plasma membrane"/>
    <property type="evidence" value="ECO:0007669"/>
    <property type="project" value="UniProtKB-SubCell"/>
</dbReference>
<feature type="transmembrane region" description="Helical" evidence="6">
    <location>
        <begin position="371"/>
        <end position="390"/>
    </location>
</feature>
<evidence type="ECO:0000256" key="1">
    <source>
        <dbReference type="ARBA" id="ARBA00004651"/>
    </source>
</evidence>
<protein>
    <submittedName>
        <fullName evidence="7">Membrane protein involved in the export of O-antigen and teichoic acid</fullName>
    </submittedName>
</protein>
<dbReference type="PANTHER" id="PTHR30250:SF11">
    <property type="entry name" value="O-ANTIGEN TRANSPORTER-RELATED"/>
    <property type="match status" value="1"/>
</dbReference>
<dbReference type="PANTHER" id="PTHR30250">
    <property type="entry name" value="PST FAMILY PREDICTED COLANIC ACID TRANSPORTER"/>
    <property type="match status" value="1"/>
</dbReference>
<organism evidence="7 8">
    <name type="scientific">Neolewinella agarilytica</name>
    <dbReference type="NCBI Taxonomy" id="478744"/>
    <lineage>
        <taxon>Bacteria</taxon>
        <taxon>Pseudomonadati</taxon>
        <taxon>Bacteroidota</taxon>
        <taxon>Saprospiria</taxon>
        <taxon>Saprospirales</taxon>
        <taxon>Lewinellaceae</taxon>
        <taxon>Neolewinella</taxon>
    </lineage>
</organism>
<feature type="transmembrane region" description="Helical" evidence="6">
    <location>
        <begin position="184"/>
        <end position="204"/>
    </location>
</feature>